<evidence type="ECO:0000313" key="2">
    <source>
        <dbReference type="EMBL" id="MBB4860595.1"/>
    </source>
</evidence>
<dbReference type="AlphaFoldDB" id="A0A7W7KDR4"/>
<name>A0A7W7KDR4_9SPHN</name>
<dbReference type="EMBL" id="JACHLR010000025">
    <property type="protein sequence ID" value="MBB4860595.1"/>
    <property type="molecule type" value="Genomic_DNA"/>
</dbReference>
<proteinExistence type="predicted"/>
<dbReference type="RefSeq" id="WP_246382090.1">
    <property type="nucleotide sequence ID" value="NZ_JACHLR010000025.1"/>
</dbReference>
<sequence length="279" mass="31358">MAMPASDDPTRPDRLHLPQVTLCAVTSVNVAATVRALEACLDQIAFAECLLLTDADVQPAHSEIRVVPIDRLGSSAAYSEFLLSRLVDHVRTSHCLVAQWDGHVLDAARWRPEFLDYDYIGASWPQFDDGHDVGNGGFSLRSRRLMEACRAPQFRPIHPEDLAIGRTNRAWLEGQGLRFAPRELADSFAAERAGDVQATLGYHGAWLMPKAIGVDAFWHVYRGLDDRSTIRVDFLRILKDVSRERGRSPRIIRLLADHVSSRRRKAVEDAQSSVRMPRR</sequence>
<dbReference type="Proteomes" id="UP000555448">
    <property type="component" value="Unassembled WGS sequence"/>
</dbReference>
<dbReference type="Pfam" id="PF18922">
    <property type="entry name" value="DUF5672"/>
    <property type="match status" value="1"/>
</dbReference>
<dbReference type="InterPro" id="IPR043729">
    <property type="entry name" value="DUF5672"/>
</dbReference>
<evidence type="ECO:0000313" key="3">
    <source>
        <dbReference type="Proteomes" id="UP000555448"/>
    </source>
</evidence>
<protein>
    <recommendedName>
        <fullName evidence="1">DUF5672 domain-containing protein</fullName>
    </recommendedName>
</protein>
<accession>A0A7W7KDR4</accession>
<evidence type="ECO:0000259" key="1">
    <source>
        <dbReference type="Pfam" id="PF18922"/>
    </source>
</evidence>
<feature type="domain" description="DUF5672" evidence="1">
    <location>
        <begin position="63"/>
        <end position="203"/>
    </location>
</feature>
<keyword evidence="3" id="KW-1185">Reference proteome</keyword>
<reference evidence="2 3" key="1">
    <citation type="submission" date="2020-08" db="EMBL/GenBank/DDBJ databases">
        <title>Functional genomics of gut bacteria from endangered species of beetles.</title>
        <authorList>
            <person name="Carlos-Shanley C."/>
        </authorList>
    </citation>
    <scope>NUCLEOTIDE SEQUENCE [LARGE SCALE GENOMIC DNA]</scope>
    <source>
        <strain evidence="2 3">S00245</strain>
    </source>
</reference>
<organism evidence="2 3">
    <name type="scientific">Novosphingobium chloroacetimidivorans</name>
    <dbReference type="NCBI Taxonomy" id="1428314"/>
    <lineage>
        <taxon>Bacteria</taxon>
        <taxon>Pseudomonadati</taxon>
        <taxon>Pseudomonadota</taxon>
        <taxon>Alphaproteobacteria</taxon>
        <taxon>Sphingomonadales</taxon>
        <taxon>Sphingomonadaceae</taxon>
        <taxon>Novosphingobium</taxon>
    </lineage>
</organism>
<gene>
    <name evidence="2" type="ORF">HNO88_003939</name>
</gene>
<comment type="caution">
    <text evidence="2">The sequence shown here is derived from an EMBL/GenBank/DDBJ whole genome shotgun (WGS) entry which is preliminary data.</text>
</comment>